<dbReference type="RefSeq" id="WP_256602443.1">
    <property type="nucleotide sequence ID" value="NZ_JANIBJ010000018.1"/>
</dbReference>
<feature type="transmembrane region" description="Helical" evidence="1">
    <location>
        <begin position="7"/>
        <end position="25"/>
    </location>
</feature>
<sequence length="133" mass="14172">MDSVFNLVGIAIVVTTSGLTAFIAKRKGLNVAGWFALGLFTQLLALVAILLLPSRIPTAEAPIIDDGRLIAFIGKVFAGLFAGFMLVFIAGGGAAGSSELNAPTWTVLIVYLVFFIPLVIRWARQIYKSRGSD</sequence>
<comment type="caution">
    <text evidence="2">The sequence shown here is derived from an EMBL/GenBank/DDBJ whole genome shotgun (WGS) entry which is preliminary data.</text>
</comment>
<evidence type="ECO:0000313" key="3">
    <source>
        <dbReference type="Proteomes" id="UP001524499"/>
    </source>
</evidence>
<dbReference type="EMBL" id="JANIBJ010000018">
    <property type="protein sequence ID" value="MCQ8104646.1"/>
    <property type="molecule type" value="Genomic_DNA"/>
</dbReference>
<keyword evidence="1" id="KW-0472">Membrane</keyword>
<evidence type="ECO:0000256" key="1">
    <source>
        <dbReference type="SAM" id="Phobius"/>
    </source>
</evidence>
<feature type="transmembrane region" description="Helical" evidence="1">
    <location>
        <begin position="102"/>
        <end position="120"/>
    </location>
</feature>
<feature type="transmembrane region" description="Helical" evidence="1">
    <location>
        <begin position="72"/>
        <end position="96"/>
    </location>
</feature>
<keyword evidence="3" id="KW-1185">Reference proteome</keyword>
<gene>
    <name evidence="2" type="ORF">NP590_11060</name>
</gene>
<organism evidence="2 3">
    <name type="scientific">Methylomonas subterranea</name>
    <dbReference type="NCBI Taxonomy" id="2952225"/>
    <lineage>
        <taxon>Bacteria</taxon>
        <taxon>Pseudomonadati</taxon>
        <taxon>Pseudomonadota</taxon>
        <taxon>Gammaproteobacteria</taxon>
        <taxon>Methylococcales</taxon>
        <taxon>Methylococcaceae</taxon>
        <taxon>Methylomonas</taxon>
    </lineage>
</organism>
<name>A0ABT1TGR6_9GAMM</name>
<accession>A0ABT1TGR6</accession>
<dbReference type="Proteomes" id="UP001524499">
    <property type="component" value="Unassembled WGS sequence"/>
</dbReference>
<proteinExistence type="predicted"/>
<feature type="transmembrane region" description="Helical" evidence="1">
    <location>
        <begin position="31"/>
        <end position="52"/>
    </location>
</feature>
<evidence type="ECO:0000313" key="2">
    <source>
        <dbReference type="EMBL" id="MCQ8104646.1"/>
    </source>
</evidence>
<keyword evidence="1" id="KW-1133">Transmembrane helix</keyword>
<protein>
    <submittedName>
        <fullName evidence="2">Uncharacterized protein</fullName>
    </submittedName>
</protein>
<reference evidence="2 3" key="1">
    <citation type="submission" date="2022-07" db="EMBL/GenBank/DDBJ databases">
        <title>Methylomonas rivi sp. nov., Methylomonas rosea sp. nov., Methylomonas aureus sp. nov. and Methylomonas subterranea sp. nov., four novel methanotrophs isolated from a freshwater creek and the deep terrestrial subsurface.</title>
        <authorList>
            <person name="Abin C."/>
            <person name="Sankaranarayanan K."/>
            <person name="Garner C."/>
            <person name="Sindelar R."/>
            <person name="Kotary K."/>
            <person name="Garner R."/>
            <person name="Barclay S."/>
            <person name="Lawson P."/>
            <person name="Krumholz L."/>
        </authorList>
    </citation>
    <scope>NUCLEOTIDE SEQUENCE [LARGE SCALE GENOMIC DNA]</scope>
    <source>
        <strain evidence="2 3">SURF-2</strain>
    </source>
</reference>
<keyword evidence="1" id="KW-0812">Transmembrane</keyword>